<evidence type="ECO:0000313" key="2">
    <source>
        <dbReference type="Proteomes" id="UP001519921"/>
    </source>
</evidence>
<sequence length="162" mass="18537">MNKNEFNYDEMNYLTETDNTSPYLLEKEISYNDDTYENNTNPSCLIGNSINFSIDENDNEIKADMIVQTRKTVRVWGQIMDPHGNKIPYAYVKLLKLTPNGLTGIAHTLTDHQGFYQFDICEYQTGNKYTIVVSKASTGCERIISTGLMIPNDDCDDLKDCY</sequence>
<protein>
    <recommendedName>
        <fullName evidence="3">Carboxypeptidase regulatory-like domain-containing protein</fullName>
    </recommendedName>
</protein>
<keyword evidence="2" id="KW-1185">Reference proteome</keyword>
<comment type="caution">
    <text evidence="1">The sequence shown here is derived from an EMBL/GenBank/DDBJ whole genome shotgun (WGS) entry which is preliminary data.</text>
</comment>
<dbReference type="Proteomes" id="UP001519921">
    <property type="component" value="Unassembled WGS sequence"/>
</dbReference>
<reference evidence="1 2" key="1">
    <citation type="submission" date="2021-07" db="EMBL/GenBank/DDBJ databases">
        <title>Clostridium weizhouense sp. nov., an anaerobic bacterium isolated from activated sludge of Petroleum wastewater.</title>
        <authorList>
            <person name="Li Q."/>
        </authorList>
    </citation>
    <scope>NUCLEOTIDE SEQUENCE [LARGE SCALE GENOMIC DNA]</scope>
    <source>
        <strain evidence="1 2">YB-6</strain>
    </source>
</reference>
<dbReference type="SUPFAM" id="SSF49464">
    <property type="entry name" value="Carboxypeptidase regulatory domain-like"/>
    <property type="match status" value="1"/>
</dbReference>
<evidence type="ECO:0000313" key="1">
    <source>
        <dbReference type="EMBL" id="MBW6409245.1"/>
    </source>
</evidence>
<organism evidence="1 2">
    <name type="scientific">Clostridium weizhouense</name>
    <dbReference type="NCBI Taxonomy" id="2859781"/>
    <lineage>
        <taxon>Bacteria</taxon>
        <taxon>Bacillati</taxon>
        <taxon>Bacillota</taxon>
        <taxon>Clostridia</taxon>
        <taxon>Eubacteriales</taxon>
        <taxon>Clostridiaceae</taxon>
        <taxon>Clostridium</taxon>
    </lineage>
</organism>
<accession>A0ABS7AP38</accession>
<dbReference type="RefSeq" id="WP_219778293.1">
    <property type="nucleotide sequence ID" value="NZ_JAHXPT010000002.1"/>
</dbReference>
<proteinExistence type="predicted"/>
<gene>
    <name evidence="1" type="ORF">KYD98_04005</name>
</gene>
<dbReference type="InterPro" id="IPR008969">
    <property type="entry name" value="CarboxyPept-like_regulatory"/>
</dbReference>
<dbReference type="EMBL" id="JAHXPT010000002">
    <property type="protein sequence ID" value="MBW6409245.1"/>
    <property type="molecule type" value="Genomic_DNA"/>
</dbReference>
<name>A0ABS7AP38_9CLOT</name>
<evidence type="ECO:0008006" key="3">
    <source>
        <dbReference type="Google" id="ProtNLM"/>
    </source>
</evidence>